<proteinExistence type="predicted"/>
<dbReference type="AlphaFoldDB" id="A0A401PFV1"/>
<protein>
    <submittedName>
        <fullName evidence="1">Uncharacterized protein</fullName>
    </submittedName>
</protein>
<dbReference type="OrthoDB" id="9942337at2759"/>
<evidence type="ECO:0000313" key="2">
    <source>
        <dbReference type="Proteomes" id="UP000288216"/>
    </source>
</evidence>
<organism evidence="1 2">
    <name type="scientific">Scyliorhinus torazame</name>
    <name type="common">Cloudy catshark</name>
    <name type="synonym">Catulus torazame</name>
    <dbReference type="NCBI Taxonomy" id="75743"/>
    <lineage>
        <taxon>Eukaryota</taxon>
        <taxon>Metazoa</taxon>
        <taxon>Chordata</taxon>
        <taxon>Craniata</taxon>
        <taxon>Vertebrata</taxon>
        <taxon>Chondrichthyes</taxon>
        <taxon>Elasmobranchii</taxon>
        <taxon>Galeomorphii</taxon>
        <taxon>Galeoidea</taxon>
        <taxon>Carcharhiniformes</taxon>
        <taxon>Scyliorhinidae</taxon>
        <taxon>Scyliorhinus</taxon>
    </lineage>
</organism>
<gene>
    <name evidence="1" type="ORF">scyTo_0006135</name>
</gene>
<evidence type="ECO:0000313" key="1">
    <source>
        <dbReference type="EMBL" id="GCB71985.1"/>
    </source>
</evidence>
<dbReference type="EMBL" id="BFAA01002013">
    <property type="protein sequence ID" value="GCB71985.1"/>
    <property type="molecule type" value="Genomic_DNA"/>
</dbReference>
<dbReference type="OMA" id="QLEQIPW"/>
<comment type="caution">
    <text evidence="1">The sequence shown here is derived from an EMBL/GenBank/DDBJ whole genome shotgun (WGS) entry which is preliminary data.</text>
</comment>
<sequence>MEQSNIGVGTVVTEKEEDIERNLVDQDGLSEINSMLEKIYLEAKSLIMTKNEDIITKSSIKDADTDMTLAKHVLMEGVSKGNASVEESGTKLLTAQITKGINQYLQNVSLVNERVEMINTSYLYGYEQKFSKLLAKLSKVIVAIPKVLTMDKKEDLQISESILLRILNVSNHALQNLNGRLLGKVAHRANHAEPDKSSSIRHKLNKKNSTWEEFVQINHFVQMFYKLEENLSDLKIFLKTHEKEKGHELVEYLVNQSIKVVTQLEQIPWLKGKNSFIDFKLEALRDFAGPLSDAEFIQQRPSI</sequence>
<reference evidence="1 2" key="1">
    <citation type="journal article" date="2018" name="Nat. Ecol. Evol.">
        <title>Shark genomes provide insights into elasmobranch evolution and the origin of vertebrates.</title>
        <authorList>
            <person name="Hara Y"/>
            <person name="Yamaguchi K"/>
            <person name="Onimaru K"/>
            <person name="Kadota M"/>
            <person name="Koyanagi M"/>
            <person name="Keeley SD"/>
            <person name="Tatsumi K"/>
            <person name="Tanaka K"/>
            <person name="Motone F"/>
            <person name="Kageyama Y"/>
            <person name="Nozu R"/>
            <person name="Adachi N"/>
            <person name="Nishimura O"/>
            <person name="Nakagawa R"/>
            <person name="Tanegashima C"/>
            <person name="Kiyatake I"/>
            <person name="Matsumoto R"/>
            <person name="Murakumo K"/>
            <person name="Nishida K"/>
            <person name="Terakita A"/>
            <person name="Kuratani S"/>
            <person name="Sato K"/>
            <person name="Hyodo S Kuraku.S."/>
        </authorList>
    </citation>
    <scope>NUCLEOTIDE SEQUENCE [LARGE SCALE GENOMIC DNA]</scope>
</reference>
<accession>A0A401PFV1</accession>
<dbReference type="Proteomes" id="UP000288216">
    <property type="component" value="Unassembled WGS sequence"/>
</dbReference>
<keyword evidence="2" id="KW-1185">Reference proteome</keyword>
<name>A0A401PFV1_SCYTO</name>